<feature type="transmembrane region" description="Helical" evidence="1">
    <location>
        <begin position="333"/>
        <end position="354"/>
    </location>
</feature>
<accession>A0ABW4WBC7</accession>
<evidence type="ECO:0008006" key="4">
    <source>
        <dbReference type="Google" id="ProtNLM"/>
    </source>
</evidence>
<dbReference type="RefSeq" id="WP_379017993.1">
    <property type="nucleotide sequence ID" value="NZ_JBHUGY010000015.1"/>
</dbReference>
<keyword evidence="1" id="KW-0812">Transmembrane</keyword>
<dbReference type="EMBL" id="JBHUGY010000015">
    <property type="protein sequence ID" value="MFD2053100.1"/>
    <property type="molecule type" value="Genomic_DNA"/>
</dbReference>
<dbReference type="Proteomes" id="UP001597349">
    <property type="component" value="Unassembled WGS sequence"/>
</dbReference>
<feature type="transmembrane region" description="Helical" evidence="1">
    <location>
        <begin position="94"/>
        <end position="117"/>
    </location>
</feature>
<organism evidence="2 3">
    <name type="scientific">Mesorhizobium calcicola</name>
    <dbReference type="NCBI Taxonomy" id="1300310"/>
    <lineage>
        <taxon>Bacteria</taxon>
        <taxon>Pseudomonadati</taxon>
        <taxon>Pseudomonadota</taxon>
        <taxon>Alphaproteobacteria</taxon>
        <taxon>Hyphomicrobiales</taxon>
        <taxon>Phyllobacteriaceae</taxon>
        <taxon>Mesorhizobium</taxon>
    </lineage>
</organism>
<feature type="transmembrane region" description="Helical" evidence="1">
    <location>
        <begin position="361"/>
        <end position="379"/>
    </location>
</feature>
<proteinExistence type="predicted"/>
<keyword evidence="3" id="KW-1185">Reference proteome</keyword>
<feature type="transmembrane region" description="Helical" evidence="1">
    <location>
        <begin position="198"/>
        <end position="217"/>
    </location>
</feature>
<protein>
    <recommendedName>
        <fullName evidence="4">Glycosyltransferase RgtA/B/C/D-like domain-containing protein</fullName>
    </recommendedName>
</protein>
<comment type="caution">
    <text evidence="2">The sequence shown here is derived from an EMBL/GenBank/DDBJ whole genome shotgun (WGS) entry which is preliminary data.</text>
</comment>
<feature type="transmembrane region" description="Helical" evidence="1">
    <location>
        <begin position="129"/>
        <end position="145"/>
    </location>
</feature>
<sequence>MTKNEILGFWTKTYICTVFLGVAFAALYIKLEQPVYYWDFAAYFDTFNRQGALLVESPLRWLSQLRTSIETDDYSVAILVPLMPFHQVFGGSRLSYVAGIVAVYLVPTALFIGRMSYLEAVSETSPSRSWLAVWIAACLYTPFWAATLRGLPDVAGCLALSAATYFLWKSKLLTREPVISGICVGACLWLAFMLRRWYAFGVIGIGISAALFCLLQVAKDRDFPAFRKAALGCVCAIFIVAGAALMFQLPLIARILGTSYGDLYSGYRTDFVSQLAEMGSRLGYVNWLLILVGLCISVVRRNSFALFCAVASALTFFLFTRTQDPDRHHSMPMFLWLFPVYAQAIVAIVSMPALRSRWSAVAMAVAAGFAFLGTFFPIGRQLLSPIGFVFAREATLPLHLDNLPEYRRLIDDLVGKMQSEDRFSVFASGSVMSDSLLFEMDRNLYARIGWSCQVDSRDRFRPETLKTRFIVVTDPPVTHLRPDAQICVTIPDQDIVDGKGIGAAYKRVAAYQLSGDVKGYLYEQVRPVGKTELDALYGEFRKKYPGWTTPEW</sequence>
<feature type="transmembrane region" description="Helical" evidence="1">
    <location>
        <begin position="282"/>
        <end position="299"/>
    </location>
</feature>
<keyword evidence="1" id="KW-0472">Membrane</keyword>
<name>A0ABW4WBC7_9HYPH</name>
<keyword evidence="1" id="KW-1133">Transmembrane helix</keyword>
<gene>
    <name evidence="2" type="ORF">ACFSQT_08235</name>
</gene>
<evidence type="ECO:0000313" key="2">
    <source>
        <dbReference type="EMBL" id="MFD2053100.1"/>
    </source>
</evidence>
<evidence type="ECO:0000313" key="3">
    <source>
        <dbReference type="Proteomes" id="UP001597349"/>
    </source>
</evidence>
<feature type="transmembrane region" description="Helical" evidence="1">
    <location>
        <begin position="304"/>
        <end position="321"/>
    </location>
</feature>
<evidence type="ECO:0000256" key="1">
    <source>
        <dbReference type="SAM" id="Phobius"/>
    </source>
</evidence>
<feature type="transmembrane region" description="Helical" evidence="1">
    <location>
        <begin position="229"/>
        <end position="253"/>
    </location>
</feature>
<reference evidence="3" key="1">
    <citation type="journal article" date="2019" name="Int. J. Syst. Evol. Microbiol.">
        <title>The Global Catalogue of Microorganisms (GCM) 10K type strain sequencing project: providing services to taxonomists for standard genome sequencing and annotation.</title>
        <authorList>
            <consortium name="The Broad Institute Genomics Platform"/>
            <consortium name="The Broad Institute Genome Sequencing Center for Infectious Disease"/>
            <person name="Wu L."/>
            <person name="Ma J."/>
        </authorList>
    </citation>
    <scope>NUCLEOTIDE SEQUENCE [LARGE SCALE GENOMIC DNA]</scope>
    <source>
        <strain evidence="3">CGMCC 1.16226</strain>
    </source>
</reference>
<feature type="transmembrane region" description="Helical" evidence="1">
    <location>
        <begin position="7"/>
        <end position="29"/>
    </location>
</feature>